<keyword evidence="2" id="KW-0521">NADP</keyword>
<dbReference type="AlphaFoldDB" id="A0A4Y8MV22"/>
<dbReference type="GeneID" id="97309059"/>
<comment type="similarity">
    <text evidence="1">Belongs to the pyrroline-5-carboxylate reductase family.</text>
</comment>
<proteinExistence type="inferred from homology"/>
<evidence type="ECO:0000259" key="3">
    <source>
        <dbReference type="Pfam" id="PF03807"/>
    </source>
</evidence>
<feature type="domain" description="Pyrroline-5-carboxylate reductase catalytic N-terminal" evidence="3">
    <location>
        <begin position="2"/>
        <end position="95"/>
    </location>
</feature>
<dbReference type="Proteomes" id="UP000297385">
    <property type="component" value="Unassembled WGS sequence"/>
</dbReference>
<dbReference type="InterPro" id="IPR008927">
    <property type="entry name" value="6-PGluconate_DH-like_C_sf"/>
</dbReference>
<dbReference type="PANTHER" id="PTHR11645:SF13">
    <property type="entry name" value="PYRROLINE-5-CARBOXYLATE REDUCTASE CATALYTIC N-TERMINAL DOMAIN-CONTAINING PROTEIN"/>
    <property type="match status" value="1"/>
</dbReference>
<dbReference type="InterPro" id="IPR029036">
    <property type="entry name" value="P5CR_dimer"/>
</dbReference>
<dbReference type="InterPro" id="IPR000304">
    <property type="entry name" value="Pyrroline-COOH_reductase"/>
</dbReference>
<name>A0A4Y8MV22_9BURK</name>
<accession>A0A4Y8MV22</accession>
<dbReference type="EMBL" id="SNVI01000002">
    <property type="protein sequence ID" value="TFE41195.1"/>
    <property type="molecule type" value="Genomic_DNA"/>
</dbReference>
<dbReference type="RefSeq" id="WP_134464029.1">
    <property type="nucleotide sequence ID" value="NZ_JBHMFL010000050.1"/>
</dbReference>
<dbReference type="InterPro" id="IPR036291">
    <property type="entry name" value="NAD(P)-bd_dom_sf"/>
</dbReference>
<dbReference type="SUPFAM" id="SSF51735">
    <property type="entry name" value="NAD(P)-binding Rossmann-fold domains"/>
    <property type="match status" value="1"/>
</dbReference>
<protein>
    <submittedName>
        <fullName evidence="5">Pyrroline-5-carboxylate reductase</fullName>
    </submittedName>
</protein>
<dbReference type="PANTHER" id="PTHR11645">
    <property type="entry name" value="PYRROLINE-5-CARBOXYLATE REDUCTASE"/>
    <property type="match status" value="1"/>
</dbReference>
<dbReference type="GO" id="GO:0004735">
    <property type="term" value="F:pyrroline-5-carboxylate reductase activity"/>
    <property type="evidence" value="ECO:0007669"/>
    <property type="project" value="InterPro"/>
</dbReference>
<evidence type="ECO:0000259" key="4">
    <source>
        <dbReference type="Pfam" id="PF14748"/>
    </source>
</evidence>
<evidence type="ECO:0000256" key="1">
    <source>
        <dbReference type="ARBA" id="ARBA00005525"/>
    </source>
</evidence>
<sequence length="256" mass="27070">MRLGFIGTGTITRAIVTGLLRVAAPFESITLSPRNAGTAAALAALDSRISVCRTNQEVLDSCDVACLAVVPQIASEVLEALDFTARHTILSLMAGISIADVQRMTRSGGTVVRAIPLPAVAAARGSTAICPPHEVARRLFASVGAAVEVDDERKFDALSAVTATMASFYAVLETQAAWLVKQGVEYDSARAYLSAYCVGLANDAVERAQPFSSLVEQSMTPGGINEQLHTELSRRGSYSHYSDALDHVMGRIEGKA</sequence>
<dbReference type="Gene3D" id="3.40.50.720">
    <property type="entry name" value="NAD(P)-binding Rossmann-like Domain"/>
    <property type="match status" value="1"/>
</dbReference>
<dbReference type="PIRSF" id="PIRSF000193">
    <property type="entry name" value="Pyrrol-5-carb_rd"/>
    <property type="match status" value="1"/>
</dbReference>
<dbReference type="GO" id="GO:0055129">
    <property type="term" value="P:L-proline biosynthetic process"/>
    <property type="evidence" value="ECO:0007669"/>
    <property type="project" value="TreeGrafter"/>
</dbReference>
<organism evidence="5 6">
    <name type="scientific">Paraburkholderia dipogonis</name>
    <dbReference type="NCBI Taxonomy" id="1211383"/>
    <lineage>
        <taxon>Bacteria</taxon>
        <taxon>Pseudomonadati</taxon>
        <taxon>Pseudomonadota</taxon>
        <taxon>Betaproteobacteria</taxon>
        <taxon>Burkholderiales</taxon>
        <taxon>Burkholderiaceae</taxon>
        <taxon>Paraburkholderia</taxon>
    </lineage>
</organism>
<reference evidence="5 6" key="1">
    <citation type="submission" date="2019-03" db="EMBL/GenBank/DDBJ databases">
        <title>Complete Genome Sequence of Paraburkholderia dipogonis ICMP 19430T, a Nitrogen-fixing Symbiont of the South African Invasive Legume Dipogon lignosus in New Zealand.</title>
        <authorList>
            <person name="De Meyer S.E."/>
        </authorList>
    </citation>
    <scope>NUCLEOTIDE SEQUENCE [LARGE SCALE GENOMIC DNA]</scope>
    <source>
        <strain evidence="5 6">ICMP 19430</strain>
    </source>
</reference>
<dbReference type="NCBIfam" id="NF005063">
    <property type="entry name" value="PRK06476.1"/>
    <property type="match status" value="1"/>
</dbReference>
<evidence type="ECO:0000313" key="5">
    <source>
        <dbReference type="EMBL" id="TFE41195.1"/>
    </source>
</evidence>
<dbReference type="Gene3D" id="1.10.3730.10">
    <property type="entry name" value="ProC C-terminal domain-like"/>
    <property type="match status" value="1"/>
</dbReference>
<dbReference type="SUPFAM" id="SSF48179">
    <property type="entry name" value="6-phosphogluconate dehydrogenase C-terminal domain-like"/>
    <property type="match status" value="1"/>
</dbReference>
<feature type="binding site" evidence="2">
    <location>
        <position position="55"/>
    </location>
    <ligand>
        <name>NADPH</name>
        <dbReference type="ChEBI" id="CHEBI:57783"/>
    </ligand>
</feature>
<gene>
    <name evidence="5" type="ORF">E2553_31420</name>
</gene>
<evidence type="ECO:0000313" key="6">
    <source>
        <dbReference type="Proteomes" id="UP000297385"/>
    </source>
</evidence>
<dbReference type="Pfam" id="PF03807">
    <property type="entry name" value="F420_oxidored"/>
    <property type="match status" value="1"/>
</dbReference>
<evidence type="ECO:0000256" key="2">
    <source>
        <dbReference type="PIRSR" id="PIRSR000193-1"/>
    </source>
</evidence>
<feature type="domain" description="Pyrroline-5-carboxylate reductase dimerisation" evidence="4">
    <location>
        <begin position="152"/>
        <end position="251"/>
    </location>
</feature>
<feature type="binding site" evidence="2">
    <location>
        <begin position="68"/>
        <end position="71"/>
    </location>
    <ligand>
        <name>NADP(+)</name>
        <dbReference type="ChEBI" id="CHEBI:58349"/>
    </ligand>
</feature>
<dbReference type="Pfam" id="PF14748">
    <property type="entry name" value="P5CR_dimer"/>
    <property type="match status" value="1"/>
</dbReference>
<comment type="caution">
    <text evidence="5">The sequence shown here is derived from an EMBL/GenBank/DDBJ whole genome shotgun (WGS) entry which is preliminary data.</text>
</comment>
<dbReference type="InterPro" id="IPR028939">
    <property type="entry name" value="P5C_Rdtase_cat_N"/>
</dbReference>